<dbReference type="EMBL" id="LR797045">
    <property type="protein sequence ID" value="CAB4183668.1"/>
    <property type="molecule type" value="Genomic_DNA"/>
</dbReference>
<dbReference type="EMBL" id="LR797476">
    <property type="protein sequence ID" value="CAB4219332.1"/>
    <property type="molecule type" value="Genomic_DNA"/>
</dbReference>
<reference evidence="5" key="1">
    <citation type="submission" date="2020-05" db="EMBL/GenBank/DDBJ databases">
        <authorList>
            <person name="Chiriac C."/>
            <person name="Salcher M."/>
            <person name="Ghai R."/>
            <person name="Kavagutti S V."/>
        </authorList>
    </citation>
    <scope>NUCLEOTIDE SEQUENCE</scope>
</reference>
<evidence type="ECO:0000313" key="5">
    <source>
        <dbReference type="EMBL" id="CAB4219332.1"/>
    </source>
</evidence>
<dbReference type="EMBL" id="LR797411">
    <property type="protein sequence ID" value="CAB4213925.1"/>
    <property type="molecule type" value="Genomic_DNA"/>
</dbReference>
<name>A0A6J5SUV1_9CAUD</name>
<gene>
    <name evidence="3" type="ORF">UFOVP1100_53</name>
    <name evidence="4" type="ORF">UFOVP1461_3</name>
    <name evidence="5" type="ORF">UFOVP1612_47</name>
    <name evidence="2" type="ORF">UFOVP839_16</name>
</gene>
<protein>
    <submittedName>
        <fullName evidence="5">Uncharacterized protein</fullName>
    </submittedName>
</protein>
<accession>A0A6J5SUV1</accession>
<feature type="region of interest" description="Disordered" evidence="1">
    <location>
        <begin position="1"/>
        <end position="45"/>
    </location>
</feature>
<evidence type="ECO:0000313" key="2">
    <source>
        <dbReference type="EMBL" id="CAB4166105.1"/>
    </source>
</evidence>
<dbReference type="EMBL" id="LR796783">
    <property type="protein sequence ID" value="CAB4166105.1"/>
    <property type="molecule type" value="Genomic_DNA"/>
</dbReference>
<feature type="compositionally biased region" description="Polar residues" evidence="1">
    <location>
        <begin position="19"/>
        <end position="42"/>
    </location>
</feature>
<evidence type="ECO:0000313" key="3">
    <source>
        <dbReference type="EMBL" id="CAB4183668.1"/>
    </source>
</evidence>
<evidence type="ECO:0000256" key="1">
    <source>
        <dbReference type="SAM" id="MobiDB-lite"/>
    </source>
</evidence>
<evidence type="ECO:0000313" key="4">
    <source>
        <dbReference type="EMBL" id="CAB4213925.1"/>
    </source>
</evidence>
<proteinExistence type="predicted"/>
<organism evidence="5">
    <name type="scientific">uncultured Caudovirales phage</name>
    <dbReference type="NCBI Taxonomy" id="2100421"/>
    <lineage>
        <taxon>Viruses</taxon>
        <taxon>Duplodnaviria</taxon>
        <taxon>Heunggongvirae</taxon>
        <taxon>Uroviricota</taxon>
        <taxon>Caudoviricetes</taxon>
        <taxon>Peduoviridae</taxon>
        <taxon>Maltschvirus</taxon>
        <taxon>Maltschvirus maltsch</taxon>
    </lineage>
</organism>
<sequence length="467" mass="46483">MAWQKQYGGEDGTTPYWVDSNTGATSRTQPTQDAPNFQTRPTANGGLETFNPQTGLFEASYRLPGDSGVSFVPAGLASQYPGAFLVDKNAAANNKGGFFEDYALPAIIGGIATAGVGSMLGAGSLFGGSATPNALTDAVGGGAYSPGSANALTDALTSGYNSGTAIGASGAGTQLAGAIPAAEAGAMGAGIDTAALNLGAAPTNAAIDAVGAAGTGAGGGFKLPAWMDAIKPYTPLIGGALSAGGALLGAGQISSAARDAAALSSGSADRSIALQKQMYEQNQANLAPYLAAGTNALGRIDRGMAPGGEFSKSFSMADFTADPGYGFRMSEGLKALDRGAAARGGLISGAALKAGERYGQDMASQEYTNAYNRYQTNRNNQLQPLQSLAGIGQTTTNNLANAGSNYASNVGNIGTNAANTQANAGLTSAQGYASAYGAAGNALNNAFNPNPVMAYLQSLNKQGNYNG</sequence>